<dbReference type="InterPro" id="IPR036691">
    <property type="entry name" value="Endo/exonu/phosph_ase_sf"/>
</dbReference>
<dbReference type="EMBL" id="CAXHTB010000024">
    <property type="protein sequence ID" value="CAL0332832.1"/>
    <property type="molecule type" value="Genomic_DNA"/>
</dbReference>
<gene>
    <name evidence="1" type="ORF">LLUT_LOCUS33892</name>
</gene>
<evidence type="ECO:0000313" key="2">
    <source>
        <dbReference type="Proteomes" id="UP001497480"/>
    </source>
</evidence>
<protein>
    <submittedName>
        <fullName evidence="1">Uncharacterized protein</fullName>
    </submittedName>
</protein>
<reference evidence="1 2" key="1">
    <citation type="submission" date="2024-03" db="EMBL/GenBank/DDBJ databases">
        <authorList>
            <person name="Martinez-Hernandez J."/>
        </authorList>
    </citation>
    <scope>NUCLEOTIDE SEQUENCE [LARGE SCALE GENOMIC DNA]</scope>
</reference>
<dbReference type="Proteomes" id="UP001497480">
    <property type="component" value="Unassembled WGS sequence"/>
</dbReference>
<name>A0AAV1YG67_LUPLU</name>
<comment type="caution">
    <text evidence="1">The sequence shown here is derived from an EMBL/GenBank/DDBJ whole genome shotgun (WGS) entry which is preliminary data.</text>
</comment>
<keyword evidence="2" id="KW-1185">Reference proteome</keyword>
<dbReference type="AlphaFoldDB" id="A0AAV1YG67"/>
<dbReference type="PANTHER" id="PTHR35218">
    <property type="entry name" value="RNASE H DOMAIN-CONTAINING PROTEIN"/>
    <property type="match status" value="1"/>
</dbReference>
<dbReference type="SUPFAM" id="SSF56219">
    <property type="entry name" value="DNase I-like"/>
    <property type="match status" value="1"/>
</dbReference>
<dbReference type="PANTHER" id="PTHR35218:SF9">
    <property type="entry name" value="ENDONUCLEASE_EXONUCLEASE_PHOSPHATASE DOMAIN-CONTAINING PROTEIN"/>
    <property type="match status" value="1"/>
</dbReference>
<accession>A0AAV1YG67</accession>
<proteinExistence type="predicted"/>
<evidence type="ECO:0000313" key="1">
    <source>
        <dbReference type="EMBL" id="CAL0332832.1"/>
    </source>
</evidence>
<sequence length="156" mass="17539">MGESDKPSETFVADSAETKVEGTGNTILENKGCMQRIELVEVESQGRVGEKTYKVISTLGYDGYVKIDAQVRVGGILCLWDCNSWGAKVIQFMSQSLTLEAKGCGMYFWILSTIYNSPHFSLRGSLWETLRELVDEMDKPWCVIGDFIVMDLDQEM</sequence>
<organism evidence="1 2">
    <name type="scientific">Lupinus luteus</name>
    <name type="common">European yellow lupine</name>
    <dbReference type="NCBI Taxonomy" id="3873"/>
    <lineage>
        <taxon>Eukaryota</taxon>
        <taxon>Viridiplantae</taxon>
        <taxon>Streptophyta</taxon>
        <taxon>Embryophyta</taxon>
        <taxon>Tracheophyta</taxon>
        <taxon>Spermatophyta</taxon>
        <taxon>Magnoliopsida</taxon>
        <taxon>eudicotyledons</taxon>
        <taxon>Gunneridae</taxon>
        <taxon>Pentapetalae</taxon>
        <taxon>rosids</taxon>
        <taxon>fabids</taxon>
        <taxon>Fabales</taxon>
        <taxon>Fabaceae</taxon>
        <taxon>Papilionoideae</taxon>
        <taxon>50 kb inversion clade</taxon>
        <taxon>genistoids sensu lato</taxon>
        <taxon>core genistoids</taxon>
        <taxon>Genisteae</taxon>
        <taxon>Lupinus</taxon>
    </lineage>
</organism>